<dbReference type="Proteomes" id="UP000596660">
    <property type="component" value="Unplaced"/>
</dbReference>
<evidence type="ECO:0000313" key="1">
    <source>
        <dbReference type="EnsemblPlants" id="AUR62035008-RA:cds"/>
    </source>
</evidence>
<reference evidence="1" key="2">
    <citation type="submission" date="2021-03" db="UniProtKB">
        <authorList>
            <consortium name="EnsemblPlants"/>
        </authorList>
    </citation>
    <scope>IDENTIFICATION</scope>
</reference>
<dbReference type="InterPro" id="IPR029021">
    <property type="entry name" value="Prot-tyrosine_phosphatase-like"/>
</dbReference>
<name>A0A803MTL7_CHEQI</name>
<dbReference type="Gene3D" id="3.90.190.10">
    <property type="entry name" value="Protein tyrosine phosphatase superfamily"/>
    <property type="match status" value="1"/>
</dbReference>
<dbReference type="AlphaFoldDB" id="A0A803MTL7"/>
<keyword evidence="2" id="KW-1185">Reference proteome</keyword>
<organism evidence="1 2">
    <name type="scientific">Chenopodium quinoa</name>
    <name type="common">Quinoa</name>
    <dbReference type="NCBI Taxonomy" id="63459"/>
    <lineage>
        <taxon>Eukaryota</taxon>
        <taxon>Viridiplantae</taxon>
        <taxon>Streptophyta</taxon>
        <taxon>Embryophyta</taxon>
        <taxon>Tracheophyta</taxon>
        <taxon>Spermatophyta</taxon>
        <taxon>Magnoliopsida</taxon>
        <taxon>eudicotyledons</taxon>
        <taxon>Gunneridae</taxon>
        <taxon>Pentapetalae</taxon>
        <taxon>Caryophyllales</taxon>
        <taxon>Chenopodiaceae</taxon>
        <taxon>Chenopodioideae</taxon>
        <taxon>Atripliceae</taxon>
        <taxon>Chenopodium</taxon>
    </lineage>
</organism>
<accession>A0A803MTL7</accession>
<proteinExistence type="predicted"/>
<dbReference type="SUPFAM" id="SSF52799">
    <property type="entry name" value="(Phosphotyrosine protein) phosphatases II"/>
    <property type="match status" value="1"/>
</dbReference>
<dbReference type="InterPro" id="IPR051144">
    <property type="entry name" value="Formin_homology_domain"/>
</dbReference>
<protein>
    <submittedName>
        <fullName evidence="1">Uncharacterized protein</fullName>
    </submittedName>
</protein>
<sequence>MDRCSFSVFDCCFSTDVLNEDEYTEYLGGIVTQLQDYYPDASFMVFNFREGDRRSHITDILSDYDMTVMKYPRQYEKCPLLPLEMVYHFLRSSESWLSLEGQQNVLLMHCERGGWPVLAFILAGLLLYRKNYSGEQKTLEMVSQAGLEGTTSAFVSFKFTAFTTDISSVYIPKKFLMEDIYRNPSPLQFDGPCADDQYYMCCIKHLQEVLDKMTDALCKRSRLCIFLKKGFIDHERSTRFNYGKQFGSSNCHVRNLVLERIVDLWVKPVDLFPDYDLNRLLRDYRTELFTTWCYVSIGRALDLPVYFGDAGSREVLHKVGAERACAAAITLDTPGHLKLPQYPLPTLDLVLRGLILTDFEF</sequence>
<dbReference type="Gramene" id="AUR62035008-RA">
    <property type="protein sequence ID" value="AUR62035008-RA:cds"/>
    <property type="gene ID" value="AUR62035008"/>
</dbReference>
<dbReference type="PANTHER" id="PTHR45733">
    <property type="entry name" value="FORMIN-J"/>
    <property type="match status" value="1"/>
</dbReference>
<dbReference type="PANTHER" id="PTHR45733:SF10">
    <property type="entry name" value="FORMIN-LIKE PROTEIN 15A-RELATED"/>
    <property type="match status" value="1"/>
</dbReference>
<reference evidence="1" key="1">
    <citation type="journal article" date="2017" name="Nature">
        <title>The genome of Chenopodium quinoa.</title>
        <authorList>
            <person name="Jarvis D.E."/>
            <person name="Ho Y.S."/>
            <person name="Lightfoot D.J."/>
            <person name="Schmoeckel S.M."/>
            <person name="Li B."/>
            <person name="Borm T.J.A."/>
            <person name="Ohyanagi H."/>
            <person name="Mineta K."/>
            <person name="Michell C.T."/>
            <person name="Saber N."/>
            <person name="Kharbatia N.M."/>
            <person name="Rupper R.R."/>
            <person name="Sharp A.R."/>
            <person name="Dally N."/>
            <person name="Boughton B.A."/>
            <person name="Woo Y.H."/>
            <person name="Gao G."/>
            <person name="Schijlen E.G.W.M."/>
            <person name="Guo X."/>
            <person name="Momin A.A."/>
            <person name="Negrao S."/>
            <person name="Al-Babili S."/>
            <person name="Gehring C."/>
            <person name="Roessner U."/>
            <person name="Jung C."/>
            <person name="Murphy K."/>
            <person name="Arold S.T."/>
            <person name="Gojobori T."/>
            <person name="van der Linden C.G."/>
            <person name="van Loo E.N."/>
            <person name="Jellen E.N."/>
            <person name="Maughan P.J."/>
            <person name="Tester M."/>
        </authorList>
    </citation>
    <scope>NUCLEOTIDE SEQUENCE [LARGE SCALE GENOMIC DNA]</scope>
    <source>
        <strain evidence="1">cv. PI 614886</strain>
    </source>
</reference>
<evidence type="ECO:0000313" key="2">
    <source>
        <dbReference type="Proteomes" id="UP000596660"/>
    </source>
</evidence>
<dbReference type="EnsemblPlants" id="AUR62035008-RA">
    <property type="protein sequence ID" value="AUR62035008-RA:cds"/>
    <property type="gene ID" value="AUR62035008"/>
</dbReference>